<evidence type="ECO:0000313" key="6">
    <source>
        <dbReference type="EMBL" id="CVK21519.1"/>
    </source>
</evidence>
<dbReference type="NCBIfam" id="TIGR02032">
    <property type="entry name" value="GG-red-SF"/>
    <property type="match status" value="1"/>
</dbReference>
<accession>A0ABM9W8V0</accession>
<name>A0ABM9W8V0_9FIRM</name>
<dbReference type="PRINTS" id="PR00420">
    <property type="entry name" value="RNGMNOXGNASE"/>
</dbReference>
<dbReference type="InterPro" id="IPR054715">
    <property type="entry name" value="GGR_cat"/>
</dbReference>
<evidence type="ECO:0000259" key="3">
    <source>
        <dbReference type="Pfam" id="PF00890"/>
    </source>
</evidence>
<evidence type="ECO:0000259" key="4">
    <source>
        <dbReference type="Pfam" id="PF01494"/>
    </source>
</evidence>
<evidence type="ECO:0000256" key="2">
    <source>
        <dbReference type="ARBA" id="ARBA00023002"/>
    </source>
</evidence>
<dbReference type="Gene3D" id="3.50.50.60">
    <property type="entry name" value="FAD/NAD(P)-binding domain"/>
    <property type="match status" value="1"/>
</dbReference>
<evidence type="ECO:0000259" key="5">
    <source>
        <dbReference type="Pfam" id="PF22578"/>
    </source>
</evidence>
<keyword evidence="7" id="KW-1185">Reference proteome</keyword>
<protein>
    <submittedName>
        <fullName evidence="6">Oxidoreductase/MT0587</fullName>
        <ecNumber evidence="6">1.-.-.-</ecNumber>
    </submittedName>
</protein>
<feature type="domain" description="Digeranylgeranylglycerophospholipid reductase catalytic" evidence="5">
    <location>
        <begin position="190"/>
        <end position="230"/>
    </location>
</feature>
<organism evidence="6 7">
    <name type="scientific">Sporomusa sphaeroides DSM 2875</name>
    <dbReference type="NCBI Taxonomy" id="1337886"/>
    <lineage>
        <taxon>Bacteria</taxon>
        <taxon>Bacillati</taxon>
        <taxon>Bacillota</taxon>
        <taxon>Negativicutes</taxon>
        <taxon>Selenomonadales</taxon>
        <taxon>Sporomusaceae</taxon>
        <taxon>Sporomusa</taxon>
    </lineage>
</organism>
<keyword evidence="2 6" id="KW-0560">Oxidoreductase</keyword>
<sequence>MKPAGEHYDAVVVGAGPAGSAAAIRLGQAGLRVAMLEQRPSIGSQVQCAEFVPVVMARHTVLRESDIAQPVPGITTFIGGRPASVLRAPGYILNRGLWEQHQVERAKAAGVRVMSATRVTGIDGKVVTVVTNGVHTAGISARYILGCDGPRSVVGKTLGNAPQELCAALQYEMRLTKALATAEIHFDAGYYGGYAWVFPKGKIANVGVAVHHSCQGSLKSLLKDFCRQLAARQIVRAEAGLAATGGLIPAGGLVRCVAAGQMLVAGDAAGCTHPITGAGIMNAVVSGGLAAGAVLRHLDSRGKEPVAASYARALEAEYGPRFAVACDRLVSRNQGWTDNPAEFTALIRRSWIAFPEYFAQQ</sequence>
<dbReference type="InterPro" id="IPR011777">
    <property type="entry name" value="Geranylgeranyl_Rdtase_fam"/>
</dbReference>
<dbReference type="Pfam" id="PF00890">
    <property type="entry name" value="FAD_binding_2"/>
    <property type="match status" value="1"/>
</dbReference>
<dbReference type="PANTHER" id="PTHR42685:SF22">
    <property type="entry name" value="CONDITIONED MEDIUM FACTOR RECEPTOR 1"/>
    <property type="match status" value="1"/>
</dbReference>
<dbReference type="EC" id="1.-.-.-" evidence="6"/>
<dbReference type="Pfam" id="PF01494">
    <property type="entry name" value="FAD_binding_3"/>
    <property type="match status" value="1"/>
</dbReference>
<feature type="domain" description="FAD-dependent oxidoreductase 2 FAD-binding" evidence="3">
    <location>
        <begin position="9"/>
        <end position="50"/>
    </location>
</feature>
<keyword evidence="1" id="KW-0285">Flavoprotein</keyword>
<evidence type="ECO:0000256" key="1">
    <source>
        <dbReference type="ARBA" id="ARBA00022630"/>
    </source>
</evidence>
<reference evidence="6 7" key="1">
    <citation type="submission" date="2016-01" db="EMBL/GenBank/DDBJ databases">
        <authorList>
            <person name="Brown R."/>
        </authorList>
    </citation>
    <scope>NUCLEOTIDE SEQUENCE [LARGE SCALE GENOMIC DNA]</scope>
    <source>
        <strain evidence="6">Sporomusa sphaeroides DSM 2875</strain>
    </source>
</reference>
<dbReference type="SUPFAM" id="SSF51905">
    <property type="entry name" value="FAD/NAD(P)-binding domain"/>
    <property type="match status" value="1"/>
</dbReference>
<dbReference type="InterPro" id="IPR002938">
    <property type="entry name" value="FAD-bd"/>
</dbReference>
<dbReference type="Pfam" id="PF22578">
    <property type="entry name" value="GGR_cat"/>
    <property type="match status" value="1"/>
</dbReference>
<feature type="domain" description="FAD-binding" evidence="4">
    <location>
        <begin position="103"/>
        <end position="161"/>
    </location>
</feature>
<dbReference type="EMBL" id="FCOW01000037">
    <property type="protein sequence ID" value="CVK21519.1"/>
    <property type="molecule type" value="Genomic_DNA"/>
</dbReference>
<evidence type="ECO:0000313" key="7">
    <source>
        <dbReference type="Proteomes" id="UP000245702"/>
    </source>
</evidence>
<dbReference type="PANTHER" id="PTHR42685">
    <property type="entry name" value="GERANYLGERANYL DIPHOSPHATE REDUCTASE"/>
    <property type="match status" value="1"/>
</dbReference>
<dbReference type="Proteomes" id="UP000245702">
    <property type="component" value="Unassembled WGS sequence"/>
</dbReference>
<gene>
    <name evidence="6" type="ORF">SSPH_04211</name>
</gene>
<comment type="caution">
    <text evidence="6">The sequence shown here is derived from an EMBL/GenBank/DDBJ whole genome shotgun (WGS) entry which is preliminary data.</text>
</comment>
<dbReference type="RefSeq" id="WP_075757565.1">
    <property type="nucleotide sequence ID" value="NZ_CP146991.1"/>
</dbReference>
<dbReference type="GO" id="GO:0016491">
    <property type="term" value="F:oxidoreductase activity"/>
    <property type="evidence" value="ECO:0007669"/>
    <property type="project" value="UniProtKB-KW"/>
</dbReference>
<proteinExistence type="predicted"/>
<dbReference type="InterPro" id="IPR036188">
    <property type="entry name" value="FAD/NAD-bd_sf"/>
</dbReference>
<dbReference type="InterPro" id="IPR003953">
    <property type="entry name" value="FAD-dep_OxRdtase_2_FAD-bd"/>
</dbReference>
<dbReference type="InterPro" id="IPR050407">
    <property type="entry name" value="Geranylgeranyl_reductase"/>
</dbReference>